<feature type="region of interest" description="Disordered" evidence="1">
    <location>
        <begin position="1546"/>
        <end position="1599"/>
    </location>
</feature>
<accession>A0AA35NY26</accession>
<organism evidence="3 4">
    <name type="scientific">Podarcis lilfordi</name>
    <name type="common">Lilford's wall lizard</name>
    <dbReference type="NCBI Taxonomy" id="74358"/>
    <lineage>
        <taxon>Eukaryota</taxon>
        <taxon>Metazoa</taxon>
        <taxon>Chordata</taxon>
        <taxon>Craniata</taxon>
        <taxon>Vertebrata</taxon>
        <taxon>Euteleostomi</taxon>
        <taxon>Lepidosauria</taxon>
        <taxon>Squamata</taxon>
        <taxon>Bifurcata</taxon>
        <taxon>Unidentata</taxon>
        <taxon>Episquamata</taxon>
        <taxon>Laterata</taxon>
        <taxon>Lacertibaenia</taxon>
        <taxon>Lacertidae</taxon>
        <taxon>Podarcis</taxon>
    </lineage>
</organism>
<keyword evidence="4" id="KW-1185">Reference proteome</keyword>
<dbReference type="InterPro" id="IPR047411">
    <property type="entry name" value="Tudor_BAHCC1"/>
</dbReference>
<feature type="compositionally biased region" description="Polar residues" evidence="1">
    <location>
        <begin position="2133"/>
        <end position="2142"/>
    </location>
</feature>
<feature type="compositionally biased region" description="Acidic residues" evidence="1">
    <location>
        <begin position="1356"/>
        <end position="1366"/>
    </location>
</feature>
<feature type="compositionally biased region" description="Basic and acidic residues" evidence="1">
    <location>
        <begin position="2164"/>
        <end position="2174"/>
    </location>
</feature>
<dbReference type="SMART" id="SM00439">
    <property type="entry name" value="BAH"/>
    <property type="match status" value="1"/>
</dbReference>
<feature type="compositionally biased region" description="Polar residues" evidence="1">
    <location>
        <begin position="178"/>
        <end position="192"/>
    </location>
</feature>
<name>A0AA35NY26_9SAUR</name>
<feature type="compositionally biased region" description="Basic and acidic residues" evidence="1">
    <location>
        <begin position="819"/>
        <end position="841"/>
    </location>
</feature>
<dbReference type="Proteomes" id="UP001178461">
    <property type="component" value="Chromosome 2"/>
</dbReference>
<dbReference type="CDD" id="cd04714">
    <property type="entry name" value="BAH_BAHCC1"/>
    <property type="match status" value="1"/>
</dbReference>
<feature type="region of interest" description="Disordered" evidence="1">
    <location>
        <begin position="153"/>
        <end position="199"/>
    </location>
</feature>
<reference evidence="3" key="1">
    <citation type="submission" date="2022-12" db="EMBL/GenBank/DDBJ databases">
        <authorList>
            <person name="Alioto T."/>
            <person name="Alioto T."/>
            <person name="Gomez Garrido J."/>
        </authorList>
    </citation>
    <scope>NUCLEOTIDE SEQUENCE</scope>
</reference>
<dbReference type="InterPro" id="IPR001025">
    <property type="entry name" value="BAH_dom"/>
</dbReference>
<feature type="compositionally biased region" description="Basic residues" evidence="1">
    <location>
        <begin position="1691"/>
        <end position="1700"/>
    </location>
</feature>
<feature type="compositionally biased region" description="Basic and acidic residues" evidence="1">
    <location>
        <begin position="1324"/>
        <end position="1334"/>
    </location>
</feature>
<feature type="compositionally biased region" description="Basic residues" evidence="1">
    <location>
        <begin position="1567"/>
        <end position="1581"/>
    </location>
</feature>
<feature type="compositionally biased region" description="Basic and acidic residues" evidence="1">
    <location>
        <begin position="1546"/>
        <end position="1564"/>
    </location>
</feature>
<dbReference type="Pfam" id="PF01426">
    <property type="entry name" value="BAH"/>
    <property type="match status" value="1"/>
</dbReference>
<dbReference type="Pfam" id="PF21744">
    <property type="entry name" value="BAHCC1-like_Tudor"/>
    <property type="match status" value="1"/>
</dbReference>
<feature type="region of interest" description="Disordered" evidence="1">
    <location>
        <begin position="2130"/>
        <end position="2183"/>
    </location>
</feature>
<feature type="compositionally biased region" description="Low complexity" evidence="1">
    <location>
        <begin position="2405"/>
        <end position="2436"/>
    </location>
</feature>
<dbReference type="GO" id="GO:0003682">
    <property type="term" value="F:chromatin binding"/>
    <property type="evidence" value="ECO:0007669"/>
    <property type="project" value="InterPro"/>
</dbReference>
<feature type="region of interest" description="Disordered" evidence="1">
    <location>
        <begin position="1661"/>
        <end position="1752"/>
    </location>
</feature>
<dbReference type="CDD" id="cd20470">
    <property type="entry name" value="Tudor_BAHCC1"/>
    <property type="match status" value="1"/>
</dbReference>
<feature type="region of interest" description="Disordered" evidence="1">
    <location>
        <begin position="857"/>
        <end position="880"/>
    </location>
</feature>
<feature type="region of interest" description="Disordered" evidence="1">
    <location>
        <begin position="1951"/>
        <end position="1970"/>
    </location>
</feature>
<dbReference type="InterPro" id="IPR052429">
    <property type="entry name" value="BAH_domain_protein"/>
</dbReference>
<gene>
    <name evidence="3" type="ORF">PODLI_1B019762</name>
</gene>
<dbReference type="Gene3D" id="2.30.30.140">
    <property type="match status" value="1"/>
</dbReference>
<proteinExistence type="predicted"/>
<dbReference type="PANTHER" id="PTHR12505">
    <property type="entry name" value="PHD FINGER TRANSCRIPTION FACTOR"/>
    <property type="match status" value="1"/>
</dbReference>
<feature type="compositionally biased region" description="Basic residues" evidence="1">
    <location>
        <begin position="1661"/>
        <end position="1670"/>
    </location>
</feature>
<feature type="region of interest" description="Disordered" evidence="1">
    <location>
        <begin position="1094"/>
        <end position="1146"/>
    </location>
</feature>
<dbReference type="PROSITE" id="PS51038">
    <property type="entry name" value="BAH"/>
    <property type="match status" value="1"/>
</dbReference>
<feature type="compositionally biased region" description="Basic and acidic residues" evidence="1">
    <location>
        <begin position="60"/>
        <end position="74"/>
    </location>
</feature>
<feature type="region of interest" description="Disordered" evidence="1">
    <location>
        <begin position="59"/>
        <end position="83"/>
    </location>
</feature>
<dbReference type="InterPro" id="IPR056841">
    <property type="entry name" value="TNRC18_BAHCC1-like_SH3"/>
</dbReference>
<feature type="compositionally biased region" description="Pro residues" evidence="1">
    <location>
        <begin position="241"/>
        <end position="251"/>
    </location>
</feature>
<sequence>MAADPLSRNRAGMNSLLCAKVQAVQQGCHELRMPAFNFESEVDFFVCLFLRFVKQNFDPGKQRSESEPRKEHPSLQECGWIPGAKRSGGAAEGCRQPRGESGEPSVPGAWCAARCPFPSAEGDPPARLAARRCRSLARSAGLPFLLGLRRRRQQRGPGMDGREFAPPPHLLAERGHRNSSSRLASSGHNSVQHAGHFQPGKYFPSPISMATHTAGSGLMGNSPASSFMGSFLSSSLGSAAPPHPTGPPSSPSEPAFRGPHSGTSQIWFSHSHEAPGYPRFSGSLASTFLPMSHLDHHGNSNVLYGQHRFYESQKDNFYLRNLPAQPTLLSANHNFPSIARAAPGHPIGSCSRDREAGHGQKCHKDYERFVLSKGDKGAKGEGKDRLAEEEAAAAKERHKLVMPMTPEANCKEGAPQRGSCDNRPKHLPSCLLSSKVLNGDSGKAVLSSCGGGILPRHAGAQSRCAKDLGHHEPPQSYSECLERRQMLHHSVSYTVPSSLPAGPPALSTTTGSFPCLQLHSSPDGMCPLQDKAGRELRISGATFVPSVGHLTDKSRSFQVPSEPCEGKERPHDVGPEHPPPYGNHPFSHLKVEGKAERRLDWPQNSNAARLKGLEYLNSTGSDGHFGSLTHQPKGGHFEMVPPQDCARPSPQETLCKLSQSCCTLDKAPKEPPTPGTQKVARIRHQQHLQTEMEQAGAHAESKRKSMELGSLGYNGPHLPPWPVQGQGPPPLPMVEERKSSYLDPFSSSLQQAALMTQGSVLTQEMQAPPDDVSAMKNLLKYSNQALIVGQKAPFVGLGSLKGSCAHQDGGKFLGTKGQQEMERPDCARSREHELGHGDGEVRQPPVGIAVAVARQKDTLSRPEPAYGSSSSRQSRAAMGLKAGAARPVHVIDLDAEEERSRLCEERLGLAGRDLLIQDNKDLVEFARIHPSSSCPGDLTPHLMIAGSSSLQASQLGGDPAAHTHPAHTHWLPRTRSPSLWMGGHSYGIGHPALHQNLPPGFPASMPSAMQPVFPLSQEPPAQLVILPSEPPAHGAPHTLAEVMDQASIWPPMYPSRGPGSHLQHTGQLPVYSRSQFLRQQELYALQQQQQQQQQRAAQALEVQRHTHSQRKPEEPPPELEMPGPEKPLKPSHKAVALNAPPKGLSPAAACSAKLSPCCHPPKCPAPCTLPVCPAVVPRSPAVSPVPSQSSTGPEAEDKQPEGRPAQDYPKSLEPDLPPGYSYPVAGLGYASPLPLDPADPDTMQTVSTAAEPEQSRTFPPEQEPQCESEARPSSGAGDPEVDSSHPHPPHLLVHPQRPSSTELAKETPCCPLLVGDSPDGLDSAPKECQEEPRPEAAVPGPSPEVMAVEDSPAAALEDECQEDESDASSPDDLSTHAEVQVAPCGLDALIAASIDLGELPALESPPPADSLPLPSPCSSGIPGIALLSELAELELRRQQCDTAAHVLDEDLAAFNLQSLATLAAAWALVEATGLESSPPDLLDLAEAAVPCVDLRPRMRASRRKYIWTPKTKPVCPLKAAIENLDTQEVEMRLRLAELQRRYKEKQRELAKLQRRHDHERDESSRSPARRGPGRPRKRKHSSTLSSLRQGSISKSDSRKVKSVKASLSLLCAELRAEGEPKKKKRKISETAYGGIKNSQEKVRCKKSSSQNKLASTVVHKVSHLKQKVKSKGLPANIGPFRRKEPSPGTRIQKKLSRPKSSKATPSAKYPQQDLTTSEVKPSTGNTDADDNRHKDYESDDDGGGDDLTSDTSSTLHVAVNPAVIGPSPSSVVKMEANQKAKKKKERQGLLGPCRIPSPEGQVKIKRRPVKPGVGRLEKVPVCRAASCEASSKKKLKSKAKELQCGPGTSAANEGLFSGSQARLFATRDDAGKLNSERLKKATRKSKVLQSALRRKNGALALSPRNAKAILSKGKKLAKVKNKVVSKQCKGRAVSRLMESFAIEDHFEFDDNSSFSEEEEMPPTGTEQDMTPAQSCTIHKEDLQDGLRVLIPKEDSLLYAGSVKSLQPPDIYSIVIEGERGNRQRIYSQEQLLQEAVLDVRPQSSHSLPPGTRVCAYWSQKSRCLYPGNVIRGSSSDEEDDADSVLVEFDDGDTGHIAVSNIRMLPPDFKIQCTEPSPALLVSTFCRRNKRTSSDVPHSSESAPSLCAEGRESSESAKSTGKKATSKEKAGKSDLLHPSSKALPGDHFLGRRASPLLSWSAVAQNKRKTSSKSTAMRQNLFQLNGSSKKLRTKEVLFPVHSVAAPIFGNGFGSDSFSRIANSYSAFGSAGLVLPCTQKLLRAKKAERLDVEMGKGGRRKMGGEYLVKLDHEGVTSPKNKNCKALLMNDKDFGSLPGHGYAHPALGIKEKKSTSLPMGLALRKYTGQTEYGLHCDSDCHSSYSDMDEDEVDDLRGSVPSRFLTRLSVSSSSSGSSTSSSSGSGSTSSLCSSDNDSSYSSDDEDSTLLVQTCLTHPVPALLAQSEALRSKGSTLQRCFGSGAKGKLRRKEALSFSKAKEFSRRQRLPSVENRPKISAFLPARQLWKWSGNPTQRRGMKGKARKLFYKAIVRGKETLRIGDCAVFLSAGRPHLPYIGRIESMWESWGSNMVVKVKWFYHPEETKLGKRHSDGKNALYQSCHEDENDVQTISHKCQVVEREHYEQLTRSKKYQDRQDLYYLAGSYDPTTGRLVTADGVPILC</sequence>
<evidence type="ECO:0000259" key="2">
    <source>
        <dbReference type="PROSITE" id="PS51038"/>
    </source>
</evidence>
<feature type="domain" description="BAH" evidence="2">
    <location>
        <begin position="2551"/>
        <end position="2671"/>
    </location>
</feature>
<evidence type="ECO:0000313" key="3">
    <source>
        <dbReference type="EMBL" id="CAI5765760.1"/>
    </source>
</evidence>
<feature type="region of interest" description="Disordered" evidence="1">
    <location>
        <begin position="812"/>
        <end position="845"/>
    </location>
</feature>
<dbReference type="PANTHER" id="PTHR12505:SF22">
    <property type="entry name" value="BAH AND COILED-COIL DOMAIN-CONTAINING PROTEIN 1"/>
    <property type="match status" value="1"/>
</dbReference>
<dbReference type="Gene3D" id="2.30.30.490">
    <property type="match status" value="1"/>
</dbReference>
<feature type="region of interest" description="Disordered" evidence="1">
    <location>
        <begin position="2405"/>
        <end position="2439"/>
    </location>
</feature>
<dbReference type="EMBL" id="OX395127">
    <property type="protein sequence ID" value="CAI5765760.1"/>
    <property type="molecule type" value="Genomic_DNA"/>
</dbReference>
<feature type="region of interest" description="Disordered" evidence="1">
    <location>
        <begin position="1180"/>
        <end position="1376"/>
    </location>
</feature>
<feature type="compositionally biased region" description="Acidic residues" evidence="1">
    <location>
        <begin position="1951"/>
        <end position="1960"/>
    </location>
</feature>
<dbReference type="InterPro" id="IPR043151">
    <property type="entry name" value="BAH_sf"/>
</dbReference>
<feature type="compositionally biased region" description="Polar residues" evidence="1">
    <location>
        <begin position="1712"/>
        <end position="1726"/>
    </location>
</feature>
<feature type="compositionally biased region" description="Acidic residues" evidence="1">
    <location>
        <begin position="1737"/>
        <end position="1748"/>
    </location>
</feature>
<feature type="region of interest" description="Disordered" evidence="1">
    <location>
        <begin position="1774"/>
        <end position="1802"/>
    </location>
</feature>
<feature type="compositionally biased region" description="Low complexity" evidence="1">
    <location>
        <begin position="1180"/>
        <end position="1190"/>
    </location>
</feature>
<feature type="region of interest" description="Disordered" evidence="1">
    <location>
        <begin position="554"/>
        <end position="576"/>
    </location>
</feature>
<protein>
    <submittedName>
        <fullName evidence="3">And coiled-coil domain-containing 1 isoform X2</fullName>
    </submittedName>
</protein>
<feature type="compositionally biased region" description="Basic and acidic residues" evidence="1">
    <location>
        <begin position="564"/>
        <end position="575"/>
    </location>
</feature>
<dbReference type="InterPro" id="IPR048924">
    <property type="entry name" value="BAHCC1-like_Tudor"/>
</dbReference>
<evidence type="ECO:0000256" key="1">
    <source>
        <dbReference type="SAM" id="MobiDB-lite"/>
    </source>
</evidence>
<feature type="region of interest" description="Disordered" evidence="1">
    <location>
        <begin position="235"/>
        <end position="268"/>
    </location>
</feature>
<dbReference type="Pfam" id="PF24912">
    <property type="entry name" value="SH3_TNRC18"/>
    <property type="match status" value="1"/>
</dbReference>
<evidence type="ECO:0000313" key="4">
    <source>
        <dbReference type="Proteomes" id="UP001178461"/>
    </source>
</evidence>